<gene>
    <name evidence="5" type="ORF">MoryE10_15530</name>
</gene>
<evidence type="ECO:0000256" key="2">
    <source>
        <dbReference type="ARBA" id="ARBA00023125"/>
    </source>
</evidence>
<dbReference type="PANTHER" id="PTHR46796">
    <property type="entry name" value="HTH-TYPE TRANSCRIPTIONAL ACTIVATOR RHAS-RELATED"/>
    <property type="match status" value="1"/>
</dbReference>
<accession>A0A8D4VQU8</accession>
<keyword evidence="3" id="KW-0804">Transcription</keyword>
<keyword evidence="1" id="KW-0805">Transcription regulation</keyword>
<dbReference type="AlphaFoldDB" id="A0A8D4VQU8"/>
<evidence type="ECO:0000259" key="4">
    <source>
        <dbReference type="PROSITE" id="PS01124"/>
    </source>
</evidence>
<dbReference type="GO" id="GO:0003700">
    <property type="term" value="F:DNA-binding transcription factor activity"/>
    <property type="evidence" value="ECO:0007669"/>
    <property type="project" value="InterPro"/>
</dbReference>
<evidence type="ECO:0000256" key="3">
    <source>
        <dbReference type="ARBA" id="ARBA00023163"/>
    </source>
</evidence>
<sequence length="290" mass="31158">MIDRSDDVLSAILATIRLRARIYHHASFCGDWALDSPQERRASFHIVGSGRCRLELAATGQSVSLAAGDLALLPRNTPHRLSGDAGAAFTTLLCGYFEFSLGGSNPILDTLPDLIVLPGECDSSSGAQLASLSTLMLSEADRLQTGSRIALDRLAEVLLVFMLRRYLEGAAERPGVLAGLADQRIARALAAVHREPERAWQVATLAAVAGMSRTAFAQRFAAVVGQPPLSYLCVWRMLLAERWLAEEGASVAAVAERLGYASETAFRKAFKRSRGMGPGGIRRQRGTAPP</sequence>
<feature type="domain" description="HTH araC/xylS-type" evidence="4">
    <location>
        <begin position="186"/>
        <end position="284"/>
    </location>
</feature>
<dbReference type="InterPro" id="IPR032783">
    <property type="entry name" value="AraC_lig"/>
</dbReference>
<dbReference type="PROSITE" id="PS01124">
    <property type="entry name" value="HTH_ARAC_FAMILY_2"/>
    <property type="match status" value="1"/>
</dbReference>
<dbReference type="EMBL" id="AP019782">
    <property type="protein sequence ID" value="BBL70947.1"/>
    <property type="molecule type" value="Genomic_DNA"/>
</dbReference>
<dbReference type="GO" id="GO:0043565">
    <property type="term" value="F:sequence-specific DNA binding"/>
    <property type="evidence" value="ECO:0007669"/>
    <property type="project" value="InterPro"/>
</dbReference>
<protein>
    <submittedName>
        <fullName evidence="5">AraC family transcriptional regulator</fullName>
    </submittedName>
</protein>
<evidence type="ECO:0000313" key="5">
    <source>
        <dbReference type="EMBL" id="BBL70947.1"/>
    </source>
</evidence>
<organism evidence="5 6">
    <name type="scientific">Methylogaea oryzae</name>
    <dbReference type="NCBI Taxonomy" id="1295382"/>
    <lineage>
        <taxon>Bacteria</taxon>
        <taxon>Pseudomonadati</taxon>
        <taxon>Pseudomonadota</taxon>
        <taxon>Gammaproteobacteria</taxon>
        <taxon>Methylococcales</taxon>
        <taxon>Methylococcaceae</taxon>
        <taxon>Methylogaea</taxon>
    </lineage>
</organism>
<evidence type="ECO:0000256" key="1">
    <source>
        <dbReference type="ARBA" id="ARBA00023015"/>
    </source>
</evidence>
<dbReference type="Pfam" id="PF12852">
    <property type="entry name" value="Cupin_6"/>
    <property type="match status" value="1"/>
</dbReference>
<dbReference type="KEGG" id="moz:MoryE10_15530"/>
<dbReference type="SMART" id="SM00342">
    <property type="entry name" value="HTH_ARAC"/>
    <property type="match status" value="1"/>
</dbReference>
<reference evidence="5" key="1">
    <citation type="submission" date="2019-06" db="EMBL/GenBank/DDBJ databases">
        <title>Complete genome sequence of Methylogaea oryzae strain JCM16910.</title>
        <authorList>
            <person name="Asakawa S."/>
        </authorList>
    </citation>
    <scope>NUCLEOTIDE SEQUENCE</scope>
    <source>
        <strain evidence="5">E10</strain>
    </source>
</reference>
<dbReference type="PANTHER" id="PTHR46796:SF7">
    <property type="entry name" value="ARAC FAMILY TRANSCRIPTIONAL REGULATOR"/>
    <property type="match status" value="1"/>
</dbReference>
<evidence type="ECO:0000313" key="6">
    <source>
        <dbReference type="Proteomes" id="UP000824988"/>
    </source>
</evidence>
<dbReference type="Pfam" id="PF12833">
    <property type="entry name" value="HTH_18"/>
    <property type="match status" value="1"/>
</dbReference>
<proteinExistence type="predicted"/>
<dbReference type="Proteomes" id="UP000824988">
    <property type="component" value="Chromosome"/>
</dbReference>
<dbReference type="InterPro" id="IPR018060">
    <property type="entry name" value="HTH_AraC"/>
</dbReference>
<dbReference type="InterPro" id="IPR050204">
    <property type="entry name" value="AraC_XylS_family_regulators"/>
</dbReference>
<dbReference type="RefSeq" id="WP_221048741.1">
    <property type="nucleotide sequence ID" value="NZ_AP019782.1"/>
</dbReference>
<name>A0A8D4VQU8_9GAMM</name>
<keyword evidence="2" id="KW-0238">DNA-binding</keyword>
<keyword evidence="6" id="KW-1185">Reference proteome</keyword>